<dbReference type="Proteomes" id="UP000053201">
    <property type="component" value="Unassembled WGS sequence"/>
</dbReference>
<dbReference type="InterPro" id="IPR005593">
    <property type="entry name" value="Xul5P/Fru6P_PKetolase"/>
</dbReference>
<gene>
    <name evidence="8" type="ORF">SPPG_01077</name>
</gene>
<dbReference type="eggNOG" id="ENOG502QUUF">
    <property type="taxonomic scope" value="Eukaryota"/>
</dbReference>
<keyword evidence="3" id="KW-0786">Thiamine pyrophosphate</keyword>
<organism evidence="8 9">
    <name type="scientific">Spizellomyces punctatus (strain DAOM BR117)</name>
    <dbReference type="NCBI Taxonomy" id="645134"/>
    <lineage>
        <taxon>Eukaryota</taxon>
        <taxon>Fungi</taxon>
        <taxon>Fungi incertae sedis</taxon>
        <taxon>Chytridiomycota</taxon>
        <taxon>Chytridiomycota incertae sedis</taxon>
        <taxon>Chytridiomycetes</taxon>
        <taxon>Spizellomycetales</taxon>
        <taxon>Spizellomycetaceae</taxon>
        <taxon>Spizellomyces</taxon>
    </lineage>
</organism>
<dbReference type="Pfam" id="PF03894">
    <property type="entry name" value="XFP"/>
    <property type="match status" value="1"/>
</dbReference>
<evidence type="ECO:0000313" key="8">
    <source>
        <dbReference type="EMBL" id="KND03602.1"/>
    </source>
</evidence>
<protein>
    <recommendedName>
        <fullName evidence="10">Phosphoketolase</fullName>
    </recommendedName>
</protein>
<dbReference type="PIRSF" id="PIRSF017245">
    <property type="entry name" value="Phosphoketolase"/>
    <property type="match status" value="1"/>
</dbReference>
<feature type="domain" description="Xylulose 5-phosphate/Fructose 6-phosphate phosphoketolase N-terminal" evidence="7">
    <location>
        <begin position="63"/>
        <end position="419"/>
    </location>
</feature>
<dbReference type="PANTHER" id="PTHR31273">
    <property type="entry name" value="PHOSPHOKETOLASE-RELATED"/>
    <property type="match status" value="1"/>
</dbReference>
<comment type="cofactor">
    <cofactor evidence="1">
        <name>thiamine diphosphate</name>
        <dbReference type="ChEBI" id="CHEBI:58937"/>
    </cofactor>
</comment>
<keyword evidence="4" id="KW-0456">Lyase</keyword>
<dbReference type="FunCoup" id="A0A0L0HRA3">
    <property type="interactions" value="16"/>
</dbReference>
<feature type="compositionally biased region" description="Basic and acidic residues" evidence="5">
    <location>
        <begin position="9"/>
        <end position="26"/>
    </location>
</feature>
<dbReference type="VEuPathDB" id="FungiDB:SPPG_01077"/>
<dbReference type="STRING" id="645134.A0A0L0HRA3"/>
<dbReference type="SUPFAM" id="SSF52922">
    <property type="entry name" value="TK C-terminal domain-like"/>
    <property type="match status" value="1"/>
</dbReference>
<dbReference type="PROSITE" id="PS60003">
    <property type="entry name" value="PHOSPHOKETOLASE_2"/>
    <property type="match status" value="1"/>
</dbReference>
<evidence type="ECO:0000256" key="4">
    <source>
        <dbReference type="ARBA" id="ARBA00023239"/>
    </source>
</evidence>
<dbReference type="NCBIfam" id="NF003619">
    <property type="entry name" value="PRK05261.1-4"/>
    <property type="match status" value="1"/>
</dbReference>
<dbReference type="PANTHER" id="PTHR31273:SF1">
    <property type="entry name" value="PHOSPHOKETOLASE-RELATED"/>
    <property type="match status" value="1"/>
</dbReference>
<evidence type="ECO:0000256" key="2">
    <source>
        <dbReference type="ARBA" id="ARBA00005623"/>
    </source>
</evidence>
<dbReference type="InterPro" id="IPR019789">
    <property type="entry name" value="Xul5P/Fru6P_PKetolase_ThDP_BS"/>
</dbReference>
<dbReference type="Pfam" id="PF09364">
    <property type="entry name" value="XFP_N"/>
    <property type="match status" value="1"/>
</dbReference>
<dbReference type="EMBL" id="KQ257451">
    <property type="protein sequence ID" value="KND03602.1"/>
    <property type="molecule type" value="Genomic_DNA"/>
</dbReference>
<keyword evidence="9" id="KW-1185">Reference proteome</keyword>
<sequence>MPPVATQPEKLDSKQKIGKEQLDPDHPGPLPPGCYIKPSPPLNTKDLLITQNLDDFTAKYQEAEAFKAMEKARRAANYLAAAMIFLKDNVDLSQPLKREHIKPRLLGHWGTCPAITFIYSHCDNIIKKHDLDMFLVVGPGHGAPGVLANLYLEGTLAKFDSRYSWSEEGFRNLVRGFSWPGGFPSHVNAEVPGSIHEGGELGYALSVSFGAVMDNPDVIVTCIVGDGEAETGPTATGWHSYKYIDPKESGAVLPILNANGYKISEPTIFGSMADEELAALFSGYGYQVRIVENMEKIDVDMSAAMEWAYGEIRRIQQAARSGNPIAKPRWPMLILRTPKGWTGPQEVHGKQIVGTWRAHQVPLPHVHTDDEEFAALEKWLRSYKPEELFNKGVPNEDLLKAFPKPERMMGRNPKTYAAYKPLDLPDFKNLGCKQTLKRDEWQSCMVVGGKYLAGVIEKNPASFRIFSPDELESNKLSAVLEKTHRNFQWDPFSDKDGRVIEVLSEHQCQGWMQGYTLTGRVALFPSYESFLPIITTMVIQYAKFQKVARETKWRKDIASITYIESSTLWRQEHNGYSHQNPSFIDALINLKTNMIRIYFPPDANTLLSTIDHCLASKNYVNLIVSSKQPMPLWLSMEEAIKHCRAGASIWRKFSTYEGKDPDVVLVGCGNETMFEVVAAAAMLKIDAPDLRIRVINVTDLMVLSAKGGHPHALSQEAFDALFTKTRPIVFNFHGYPAVVRGLIFDRESLAGRLSVHGYNEEGTTTTPFKMLTANGVSRFHIAIDALLSASRSGHRELDLDVHVLVSEYQSRLRAHDHYILKYGDDPEDLKDLPQV</sequence>
<evidence type="ECO:0000259" key="7">
    <source>
        <dbReference type="Pfam" id="PF09364"/>
    </source>
</evidence>
<feature type="domain" description="Xylulose 5-phosphate/Fructose 6-phosphate phosphoketolase C-terminal" evidence="6">
    <location>
        <begin position="627"/>
        <end position="832"/>
    </location>
</feature>
<dbReference type="OrthoDB" id="2532903at2759"/>
<dbReference type="GeneID" id="27684766"/>
<dbReference type="GO" id="GO:0005975">
    <property type="term" value="P:carbohydrate metabolic process"/>
    <property type="evidence" value="ECO:0007669"/>
    <property type="project" value="InterPro"/>
</dbReference>
<accession>A0A0L0HRA3</accession>
<dbReference type="InterPro" id="IPR019790">
    <property type="entry name" value="Xul5P/Fru6P_PKetolase_CS"/>
</dbReference>
<proteinExistence type="inferred from homology"/>
<name>A0A0L0HRA3_SPIPD</name>
<dbReference type="Pfam" id="PF09363">
    <property type="entry name" value="XFP_C"/>
    <property type="match status" value="1"/>
</dbReference>
<dbReference type="OMA" id="GCMDDRE"/>
<dbReference type="InterPro" id="IPR018969">
    <property type="entry name" value="Xul5P/Fru6P_PKetolase_C"/>
</dbReference>
<dbReference type="Gene3D" id="3.40.50.970">
    <property type="match status" value="2"/>
</dbReference>
<dbReference type="PROSITE" id="PS60002">
    <property type="entry name" value="PHOSPHOKETOLASE_1"/>
    <property type="match status" value="1"/>
</dbReference>
<reference evidence="8 9" key="1">
    <citation type="submission" date="2009-08" db="EMBL/GenBank/DDBJ databases">
        <title>The Genome Sequence of Spizellomyces punctatus strain DAOM BR117.</title>
        <authorList>
            <consortium name="The Broad Institute Genome Sequencing Platform"/>
            <person name="Russ C."/>
            <person name="Cuomo C."/>
            <person name="Shea T."/>
            <person name="Young S.K."/>
            <person name="Zeng Q."/>
            <person name="Koehrsen M."/>
            <person name="Haas B."/>
            <person name="Borodovsky M."/>
            <person name="Guigo R."/>
            <person name="Alvarado L."/>
            <person name="Berlin A."/>
            <person name="Bochicchio J."/>
            <person name="Borenstein D."/>
            <person name="Chapman S."/>
            <person name="Chen Z."/>
            <person name="Engels R."/>
            <person name="Freedman E."/>
            <person name="Gellesch M."/>
            <person name="Goldberg J."/>
            <person name="Griggs A."/>
            <person name="Gujja S."/>
            <person name="Heiman D."/>
            <person name="Hepburn T."/>
            <person name="Howarth C."/>
            <person name="Jen D."/>
            <person name="Larson L."/>
            <person name="Lewis B."/>
            <person name="Mehta T."/>
            <person name="Park D."/>
            <person name="Pearson M."/>
            <person name="Roberts A."/>
            <person name="Saif S."/>
            <person name="Shenoy N."/>
            <person name="Sisk P."/>
            <person name="Stolte C."/>
            <person name="Sykes S."/>
            <person name="Thomson T."/>
            <person name="Walk T."/>
            <person name="White J."/>
            <person name="Yandava C."/>
            <person name="Burger G."/>
            <person name="Gray M.W."/>
            <person name="Holland P.W.H."/>
            <person name="King N."/>
            <person name="Lang F.B.F."/>
            <person name="Roger A.J."/>
            <person name="Ruiz-Trillo I."/>
            <person name="Lander E."/>
            <person name="Nusbaum C."/>
        </authorList>
    </citation>
    <scope>NUCLEOTIDE SEQUENCE [LARGE SCALE GENOMIC DNA]</scope>
    <source>
        <strain evidence="8 9">DAOM BR117</strain>
    </source>
</reference>
<dbReference type="InterPro" id="IPR009014">
    <property type="entry name" value="Transketo_C/PFOR_II"/>
</dbReference>
<comment type="similarity">
    <text evidence="2">Belongs to the XFP family.</text>
</comment>
<evidence type="ECO:0000256" key="3">
    <source>
        <dbReference type="ARBA" id="ARBA00023052"/>
    </source>
</evidence>
<evidence type="ECO:0000256" key="1">
    <source>
        <dbReference type="ARBA" id="ARBA00001964"/>
    </source>
</evidence>
<dbReference type="NCBIfam" id="NF003616">
    <property type="entry name" value="PRK05261.1-1"/>
    <property type="match status" value="1"/>
</dbReference>
<dbReference type="InterPro" id="IPR029061">
    <property type="entry name" value="THDP-binding"/>
</dbReference>
<evidence type="ECO:0000259" key="6">
    <source>
        <dbReference type="Pfam" id="PF09363"/>
    </source>
</evidence>
<dbReference type="Gene3D" id="3.40.50.920">
    <property type="match status" value="1"/>
</dbReference>
<dbReference type="InterPro" id="IPR018970">
    <property type="entry name" value="Xul5P/Fru6P_PKetolase_N"/>
</dbReference>
<dbReference type="RefSeq" id="XP_016611641.1">
    <property type="nucleotide sequence ID" value="XM_016749398.1"/>
</dbReference>
<evidence type="ECO:0000313" key="9">
    <source>
        <dbReference type="Proteomes" id="UP000053201"/>
    </source>
</evidence>
<evidence type="ECO:0008006" key="10">
    <source>
        <dbReference type="Google" id="ProtNLM"/>
    </source>
</evidence>
<dbReference type="AlphaFoldDB" id="A0A0L0HRA3"/>
<feature type="region of interest" description="Disordered" evidence="5">
    <location>
        <begin position="1"/>
        <end position="32"/>
    </location>
</feature>
<evidence type="ECO:0000256" key="5">
    <source>
        <dbReference type="SAM" id="MobiDB-lite"/>
    </source>
</evidence>
<dbReference type="SUPFAM" id="SSF52518">
    <property type="entry name" value="Thiamin diphosphate-binding fold (THDP-binding)"/>
    <property type="match status" value="2"/>
</dbReference>
<dbReference type="InParanoid" id="A0A0L0HRA3"/>
<dbReference type="GO" id="GO:0016832">
    <property type="term" value="F:aldehyde-lyase activity"/>
    <property type="evidence" value="ECO:0007669"/>
    <property type="project" value="InterPro"/>
</dbReference>